<feature type="signal peptide" evidence="1">
    <location>
        <begin position="1"/>
        <end position="22"/>
    </location>
</feature>
<dbReference type="EMBL" id="JGVR01000002">
    <property type="protein sequence ID" value="KEZ21149.1"/>
    <property type="molecule type" value="Genomic_DNA"/>
</dbReference>
<proteinExistence type="predicted"/>
<keyword evidence="1" id="KW-0732">Signal</keyword>
<dbReference type="Proteomes" id="UP000028534">
    <property type="component" value="Unassembled WGS sequence"/>
</dbReference>
<evidence type="ECO:0000256" key="1">
    <source>
        <dbReference type="SAM" id="SignalP"/>
    </source>
</evidence>
<feature type="domain" description="Choice-of-anchor A" evidence="2">
    <location>
        <begin position="29"/>
        <end position="296"/>
    </location>
</feature>
<evidence type="ECO:0000259" key="2">
    <source>
        <dbReference type="Pfam" id="PF20597"/>
    </source>
</evidence>
<evidence type="ECO:0000313" key="3">
    <source>
        <dbReference type="EMBL" id="KEZ21149.1"/>
    </source>
</evidence>
<dbReference type="InterPro" id="IPR026588">
    <property type="entry name" value="Choice_anch_A"/>
</dbReference>
<dbReference type="NCBIfam" id="TIGR04215">
    <property type="entry name" value="choice_anch_A"/>
    <property type="match status" value="1"/>
</dbReference>
<dbReference type="GO" id="GO:0016740">
    <property type="term" value="F:transferase activity"/>
    <property type="evidence" value="ECO:0007669"/>
    <property type="project" value="UniProtKB-KW"/>
</dbReference>
<dbReference type="AlphaFoldDB" id="A0A084ET57"/>
<accession>A0A084ET57</accession>
<feature type="chain" id="PRO_5001774533" evidence="1">
    <location>
        <begin position="23"/>
        <end position="347"/>
    </location>
</feature>
<evidence type="ECO:0000313" key="4">
    <source>
        <dbReference type="Proteomes" id="UP000028534"/>
    </source>
</evidence>
<keyword evidence="3" id="KW-0808">Transferase</keyword>
<protein>
    <submittedName>
        <fullName evidence="3">Glycosyltransferase family 1</fullName>
    </submittedName>
</protein>
<dbReference type="PATRIC" id="fig|13690.10.peg.625"/>
<dbReference type="Pfam" id="PF20597">
    <property type="entry name" value="pAdhesive_15"/>
    <property type="match status" value="1"/>
</dbReference>
<dbReference type="eggNOG" id="COG1572">
    <property type="taxonomic scope" value="Bacteria"/>
</dbReference>
<dbReference type="RefSeq" id="WP_037516724.1">
    <property type="nucleotide sequence ID" value="NZ_JGVR01000002.1"/>
</dbReference>
<gene>
    <name evidence="3" type="ORF">CP98_00599</name>
</gene>
<sequence length="347" mass="34869">MEKTGFMISASLALLATAPAYASPVTGTDALREWNLIVLGDLSSSSEVEGRTFVGGDLTGTSSSYQISTPATSTTGQAGLTVVGNVTGGIKNLNNGSGALVGGNVESGFNLNGAAQTVKVGGTISNTNINQNSVQSGLATSDPSFAASLATQGTVLAGSMKQLSTNLSGLAANSDMVISGNRATFNASPDANGLAVFSISAADLDKVGEIAFNLNGADTAIVNVSGSAVSLNDNFLGGTANLGEHVIWNFGDAQSLDLTNSWGGSLLAPWADATTANYIQGSAVFGNLTQNGEMHLGTYTGGYTPPIDPPTGSSSGGTPVPEAPGWTLFLLGIVGVLLGRRLIRKTA</sequence>
<dbReference type="STRING" id="13690.AX777_18070"/>
<comment type="caution">
    <text evidence="3">The sequence shown here is derived from an EMBL/GenBank/DDBJ whole genome shotgun (WGS) entry which is preliminary data.</text>
</comment>
<name>A0A084ET57_SPHYA</name>
<reference evidence="3 4" key="1">
    <citation type="submission" date="2014-03" db="EMBL/GenBank/DDBJ databases">
        <title>Genome sequence of Sphingobium yanoikuyae B1.</title>
        <authorList>
            <person name="Gan H.M."/>
            <person name="Gan H.Y."/>
            <person name="Savka M.A."/>
        </authorList>
    </citation>
    <scope>NUCLEOTIDE SEQUENCE [LARGE SCALE GENOMIC DNA]</scope>
    <source>
        <strain evidence="3 4">B1</strain>
    </source>
</reference>
<organism evidence="3 4">
    <name type="scientific">Sphingobium yanoikuyae</name>
    <name type="common">Sphingomonas yanoikuyae</name>
    <dbReference type="NCBI Taxonomy" id="13690"/>
    <lineage>
        <taxon>Bacteria</taxon>
        <taxon>Pseudomonadati</taxon>
        <taxon>Pseudomonadota</taxon>
        <taxon>Alphaproteobacteria</taxon>
        <taxon>Sphingomonadales</taxon>
        <taxon>Sphingomonadaceae</taxon>
        <taxon>Sphingobium</taxon>
    </lineage>
</organism>